<dbReference type="Proteomes" id="UP001430953">
    <property type="component" value="Unassembled WGS sequence"/>
</dbReference>
<proteinExistence type="predicted"/>
<evidence type="ECO:0000256" key="1">
    <source>
        <dbReference type="SAM" id="MobiDB-lite"/>
    </source>
</evidence>
<evidence type="ECO:0000313" key="2">
    <source>
        <dbReference type="EMBL" id="KAL0120483.1"/>
    </source>
</evidence>
<keyword evidence="3" id="KW-1185">Reference proteome</keyword>
<feature type="compositionally biased region" description="Basic residues" evidence="1">
    <location>
        <begin position="74"/>
        <end position="84"/>
    </location>
</feature>
<feature type="compositionally biased region" description="Pro residues" evidence="1">
    <location>
        <begin position="12"/>
        <end position="23"/>
    </location>
</feature>
<organism evidence="2 3">
    <name type="scientific">Cardiocondyla obscurior</name>
    <dbReference type="NCBI Taxonomy" id="286306"/>
    <lineage>
        <taxon>Eukaryota</taxon>
        <taxon>Metazoa</taxon>
        <taxon>Ecdysozoa</taxon>
        <taxon>Arthropoda</taxon>
        <taxon>Hexapoda</taxon>
        <taxon>Insecta</taxon>
        <taxon>Pterygota</taxon>
        <taxon>Neoptera</taxon>
        <taxon>Endopterygota</taxon>
        <taxon>Hymenoptera</taxon>
        <taxon>Apocrita</taxon>
        <taxon>Aculeata</taxon>
        <taxon>Formicoidea</taxon>
        <taxon>Formicidae</taxon>
        <taxon>Myrmicinae</taxon>
        <taxon>Cardiocondyla</taxon>
    </lineage>
</organism>
<gene>
    <name evidence="2" type="ORF">PUN28_008308</name>
</gene>
<reference evidence="2 3" key="1">
    <citation type="submission" date="2023-03" db="EMBL/GenBank/DDBJ databases">
        <title>High recombination rates correlate with genetic variation in Cardiocondyla obscurior ants.</title>
        <authorList>
            <person name="Errbii M."/>
        </authorList>
    </citation>
    <scope>NUCLEOTIDE SEQUENCE [LARGE SCALE GENOMIC DNA]</scope>
    <source>
        <strain evidence="2">Alpha-2009</strain>
        <tissue evidence="2">Whole body</tissue>
    </source>
</reference>
<name>A0AAW2FYH9_9HYME</name>
<accession>A0AAW2FYH9</accession>
<feature type="region of interest" description="Disordered" evidence="1">
    <location>
        <begin position="1"/>
        <end position="128"/>
    </location>
</feature>
<sequence length="179" mass="18914">MRPRHRPRGQRAPPPPRTRPGPPLRDTVLRSKRTPAPSAPGRIPRVPATLLGPPCFEEPAGAGPRPPRLTSSRSRPHPPPRRSRASRDRAEQSRLLGAPPPTALDASSPKNLATKAASSSRSATVSTVPARPTNAFLSALPRAPRGISAATGAGWLSGCRSVEAGACRGHRRRPAPPLL</sequence>
<dbReference type="AlphaFoldDB" id="A0AAW2FYH9"/>
<comment type="caution">
    <text evidence="2">The sequence shown here is derived from an EMBL/GenBank/DDBJ whole genome shotgun (WGS) entry which is preliminary data.</text>
</comment>
<feature type="compositionally biased region" description="Low complexity" evidence="1">
    <location>
        <begin position="113"/>
        <end position="128"/>
    </location>
</feature>
<dbReference type="EMBL" id="JADYXP020000007">
    <property type="protein sequence ID" value="KAL0120483.1"/>
    <property type="molecule type" value="Genomic_DNA"/>
</dbReference>
<protein>
    <submittedName>
        <fullName evidence="2">Uncharacterized protein</fullName>
    </submittedName>
</protein>
<evidence type="ECO:0000313" key="3">
    <source>
        <dbReference type="Proteomes" id="UP001430953"/>
    </source>
</evidence>